<feature type="domain" description="Rhodanese" evidence="1">
    <location>
        <begin position="20"/>
        <end position="106"/>
    </location>
</feature>
<dbReference type="SUPFAM" id="SSF52821">
    <property type="entry name" value="Rhodanese/Cell cycle control phosphatase"/>
    <property type="match status" value="1"/>
</dbReference>
<evidence type="ECO:0000313" key="2">
    <source>
        <dbReference type="EMBL" id="AWN22714.1"/>
    </source>
</evidence>
<dbReference type="OrthoDB" id="73686at2"/>
<dbReference type="CDD" id="cd00158">
    <property type="entry name" value="RHOD"/>
    <property type="match status" value="1"/>
</dbReference>
<organism evidence="2 3">
    <name type="scientific">Deinococcus irradiatisoli</name>
    <dbReference type="NCBI Taxonomy" id="2202254"/>
    <lineage>
        <taxon>Bacteria</taxon>
        <taxon>Thermotogati</taxon>
        <taxon>Deinococcota</taxon>
        <taxon>Deinococci</taxon>
        <taxon>Deinococcales</taxon>
        <taxon>Deinococcaceae</taxon>
        <taxon>Deinococcus</taxon>
    </lineage>
</organism>
<dbReference type="PROSITE" id="PS50206">
    <property type="entry name" value="RHODANESE_3"/>
    <property type="match status" value="1"/>
</dbReference>
<dbReference type="EMBL" id="CP029494">
    <property type="protein sequence ID" value="AWN22714.1"/>
    <property type="molecule type" value="Genomic_DNA"/>
</dbReference>
<dbReference type="KEGG" id="dez:DKM44_05265"/>
<accession>A0A2Z3JND4</accession>
<dbReference type="InterPro" id="IPR001763">
    <property type="entry name" value="Rhodanese-like_dom"/>
</dbReference>
<dbReference type="Proteomes" id="UP000245368">
    <property type="component" value="Chromosome"/>
</dbReference>
<dbReference type="InterPro" id="IPR036873">
    <property type="entry name" value="Rhodanese-like_dom_sf"/>
</dbReference>
<name>A0A2Z3JND4_9DEIO</name>
<proteinExistence type="predicted"/>
<gene>
    <name evidence="2" type="ORF">DKM44_05265</name>
</gene>
<dbReference type="Gene3D" id="3.40.250.10">
    <property type="entry name" value="Rhodanese-like domain"/>
    <property type="match status" value="1"/>
</dbReference>
<evidence type="ECO:0000313" key="3">
    <source>
        <dbReference type="Proteomes" id="UP000245368"/>
    </source>
</evidence>
<dbReference type="AlphaFoldDB" id="A0A2Z3JND4"/>
<keyword evidence="3" id="KW-1185">Reference proteome</keyword>
<protein>
    <submittedName>
        <fullName evidence="2">Rhodanese-like domain-containing protein</fullName>
    </submittedName>
</protein>
<evidence type="ECO:0000259" key="1">
    <source>
        <dbReference type="PROSITE" id="PS50206"/>
    </source>
</evidence>
<reference evidence="2 3" key="1">
    <citation type="submission" date="2018-05" db="EMBL/GenBank/DDBJ databases">
        <title>Complete Genome Sequence of Deinococcus sp. strain 17bor-2.</title>
        <authorList>
            <person name="Srinivasan S."/>
        </authorList>
    </citation>
    <scope>NUCLEOTIDE SEQUENCE [LARGE SCALE GENOMIC DNA]</scope>
    <source>
        <strain evidence="2 3">17bor-2</strain>
    </source>
</reference>
<sequence>MRPEAATPPNTGPLDWGVLPDPNLLIVDLRAETLRGAEPLSALLPNPSRAVSLAEIEEGQHGLTPADGPLILICERGVRSTLAARFLRADGLEATAFPGGVPALKKT</sequence>